<keyword evidence="2" id="KW-1185">Reference proteome</keyword>
<accession>A0A1Y2BMR0</accession>
<reference evidence="1 2" key="1">
    <citation type="submission" date="2016-08" db="EMBL/GenBank/DDBJ databases">
        <title>A Parts List for Fungal Cellulosomes Revealed by Comparative Genomics.</title>
        <authorList>
            <consortium name="DOE Joint Genome Institute"/>
            <person name="Haitjema C.H."/>
            <person name="Gilmore S.P."/>
            <person name="Henske J.K."/>
            <person name="Solomon K.V."/>
            <person name="De Groot R."/>
            <person name="Kuo A."/>
            <person name="Mondo S.J."/>
            <person name="Salamov A.A."/>
            <person name="Labutti K."/>
            <person name="Zhao Z."/>
            <person name="Chiniquy J."/>
            <person name="Barry K."/>
            <person name="Brewer H.M."/>
            <person name="Purvine S.O."/>
            <person name="Wright A.T."/>
            <person name="Boxma B."/>
            <person name="Van Alen T."/>
            <person name="Hackstein J.H."/>
            <person name="Baker S.E."/>
            <person name="Grigoriev I.V."/>
            <person name="O'Malley M.A."/>
        </authorList>
    </citation>
    <scope>NUCLEOTIDE SEQUENCE [LARGE SCALE GENOMIC DNA]</scope>
    <source>
        <strain evidence="1 2">G1</strain>
    </source>
</reference>
<dbReference type="AlphaFoldDB" id="A0A1Y2BMR0"/>
<organism evidence="1 2">
    <name type="scientific">Neocallimastix californiae</name>
    <dbReference type="NCBI Taxonomy" id="1754190"/>
    <lineage>
        <taxon>Eukaryota</taxon>
        <taxon>Fungi</taxon>
        <taxon>Fungi incertae sedis</taxon>
        <taxon>Chytridiomycota</taxon>
        <taxon>Chytridiomycota incertae sedis</taxon>
        <taxon>Neocallimastigomycetes</taxon>
        <taxon>Neocallimastigales</taxon>
        <taxon>Neocallimastigaceae</taxon>
        <taxon>Neocallimastix</taxon>
    </lineage>
</organism>
<comment type="caution">
    <text evidence="1">The sequence shown here is derived from an EMBL/GenBank/DDBJ whole genome shotgun (WGS) entry which is preliminary data.</text>
</comment>
<protein>
    <submittedName>
        <fullName evidence="1">Uncharacterized protein</fullName>
    </submittedName>
</protein>
<evidence type="ECO:0000313" key="1">
    <source>
        <dbReference type="EMBL" id="ORY36049.1"/>
    </source>
</evidence>
<sequence>MKTSPEEKSRISCACKNLIIDLVNLIIFELLLHLNPRMFLDEFLIKYLYYLYRYLSEFIRLIRILQLLDETKRLLLVQQERPSVREAFYDIAAEKQTLEGYKLSEQIDIN</sequence>
<name>A0A1Y2BMR0_9FUNG</name>
<evidence type="ECO:0000313" key="2">
    <source>
        <dbReference type="Proteomes" id="UP000193920"/>
    </source>
</evidence>
<gene>
    <name evidence="1" type="ORF">LY90DRAFT_511692</name>
</gene>
<dbReference type="Proteomes" id="UP000193920">
    <property type="component" value="Unassembled WGS sequence"/>
</dbReference>
<proteinExistence type="predicted"/>
<dbReference type="EMBL" id="MCOG01000151">
    <property type="protein sequence ID" value="ORY36049.1"/>
    <property type="molecule type" value="Genomic_DNA"/>
</dbReference>